<keyword evidence="2" id="KW-1185">Reference proteome</keyword>
<proteinExistence type="predicted"/>
<reference evidence="1 2" key="1">
    <citation type="submission" date="2023-09" db="EMBL/GenBank/DDBJ databases">
        <authorList>
            <person name="Wang M."/>
        </authorList>
    </citation>
    <scope>NUCLEOTIDE SEQUENCE [LARGE SCALE GENOMIC DNA]</scope>
    <source>
        <strain evidence="1">GT-2023</strain>
        <tissue evidence="1">Liver</tissue>
    </source>
</reference>
<dbReference type="EMBL" id="JAYMGO010000020">
    <property type="protein sequence ID" value="KAL1254617.1"/>
    <property type="molecule type" value="Genomic_DNA"/>
</dbReference>
<dbReference type="Proteomes" id="UP001558613">
    <property type="component" value="Unassembled WGS sequence"/>
</dbReference>
<name>A0ABR3LP19_9TELE</name>
<protein>
    <submittedName>
        <fullName evidence="1">Uncharacterized protein</fullName>
    </submittedName>
</protein>
<organism evidence="1 2">
    <name type="scientific">Cirrhinus molitorella</name>
    <name type="common">mud carp</name>
    <dbReference type="NCBI Taxonomy" id="172907"/>
    <lineage>
        <taxon>Eukaryota</taxon>
        <taxon>Metazoa</taxon>
        <taxon>Chordata</taxon>
        <taxon>Craniata</taxon>
        <taxon>Vertebrata</taxon>
        <taxon>Euteleostomi</taxon>
        <taxon>Actinopterygii</taxon>
        <taxon>Neopterygii</taxon>
        <taxon>Teleostei</taxon>
        <taxon>Ostariophysi</taxon>
        <taxon>Cypriniformes</taxon>
        <taxon>Cyprinidae</taxon>
        <taxon>Labeoninae</taxon>
        <taxon>Labeonini</taxon>
        <taxon>Cirrhinus</taxon>
    </lineage>
</organism>
<evidence type="ECO:0000313" key="2">
    <source>
        <dbReference type="Proteomes" id="UP001558613"/>
    </source>
</evidence>
<sequence length="88" mass="10130">MIFSIPPIDSHPACITLTSSFQQVREPDRRCPTAECTGEKEDWWHHRTLFWKILSVAQVLIIPCPDICRGQLSDLRGSLDLPHTLYQI</sequence>
<gene>
    <name evidence="1" type="ORF">QQF64_016846</name>
</gene>
<evidence type="ECO:0000313" key="1">
    <source>
        <dbReference type="EMBL" id="KAL1254617.1"/>
    </source>
</evidence>
<accession>A0ABR3LP19</accession>
<comment type="caution">
    <text evidence="1">The sequence shown here is derived from an EMBL/GenBank/DDBJ whole genome shotgun (WGS) entry which is preliminary data.</text>
</comment>